<comment type="caution">
    <text evidence="3">The sequence shown here is derived from an EMBL/GenBank/DDBJ whole genome shotgun (WGS) entry which is preliminary data.</text>
</comment>
<feature type="compositionally biased region" description="Pro residues" evidence="1">
    <location>
        <begin position="60"/>
        <end position="72"/>
    </location>
</feature>
<evidence type="ECO:0000256" key="2">
    <source>
        <dbReference type="SAM" id="SignalP"/>
    </source>
</evidence>
<dbReference type="RefSeq" id="WP_224196087.1">
    <property type="nucleotide sequence ID" value="NZ_JAIRAU010000047.1"/>
</dbReference>
<feature type="chain" id="PRO_5046072682" description="HEAT repeat domain-containing protein" evidence="2">
    <location>
        <begin position="20"/>
        <end position="564"/>
    </location>
</feature>
<feature type="region of interest" description="Disordered" evidence="1">
    <location>
        <begin position="27"/>
        <end position="75"/>
    </location>
</feature>
<proteinExistence type="predicted"/>
<keyword evidence="4" id="KW-1185">Reference proteome</keyword>
<evidence type="ECO:0000256" key="1">
    <source>
        <dbReference type="SAM" id="MobiDB-lite"/>
    </source>
</evidence>
<accession>A0ABS7U1F5</accession>
<dbReference type="EMBL" id="JAIRAU010000047">
    <property type="protein sequence ID" value="MBZ5714359.1"/>
    <property type="molecule type" value="Genomic_DNA"/>
</dbReference>
<evidence type="ECO:0000313" key="3">
    <source>
        <dbReference type="EMBL" id="MBZ5714359.1"/>
    </source>
</evidence>
<protein>
    <recommendedName>
        <fullName evidence="5">HEAT repeat domain-containing protein</fullName>
    </recommendedName>
</protein>
<feature type="compositionally biased region" description="Low complexity" evidence="1">
    <location>
        <begin position="44"/>
        <end position="59"/>
    </location>
</feature>
<feature type="signal peptide" evidence="2">
    <location>
        <begin position="1"/>
        <end position="19"/>
    </location>
</feature>
<organism evidence="3 4">
    <name type="scientific">Nannocystis pusilla</name>
    <dbReference type="NCBI Taxonomy" id="889268"/>
    <lineage>
        <taxon>Bacteria</taxon>
        <taxon>Pseudomonadati</taxon>
        <taxon>Myxococcota</taxon>
        <taxon>Polyangia</taxon>
        <taxon>Nannocystales</taxon>
        <taxon>Nannocystaceae</taxon>
        <taxon>Nannocystis</taxon>
    </lineage>
</organism>
<name>A0ABS7U1F5_9BACT</name>
<dbReference type="Proteomes" id="UP001139031">
    <property type="component" value="Unassembled WGS sequence"/>
</dbReference>
<keyword evidence="2" id="KW-0732">Signal</keyword>
<gene>
    <name evidence="3" type="ORF">K7C98_34445</name>
</gene>
<reference evidence="3" key="1">
    <citation type="submission" date="2021-08" db="EMBL/GenBank/DDBJ databases">
        <authorList>
            <person name="Stevens D.C."/>
        </authorList>
    </citation>
    <scope>NUCLEOTIDE SEQUENCE</scope>
    <source>
        <strain evidence="3">DSM 53165</strain>
    </source>
</reference>
<sequence length="564" mass="58133">MATPLSALSLIAWLALAGAAPGGPRMSLGAGPDGQVRSGMSESPGPLLALAPARGGKAKPPAPEPAPAPAPTYGPEQARADIELVLTGRGQDYLQARARLEQHPTVAAPLVTARMTATPAPTAVEQRRLLALLGGIARPEDVPLFADAMRRDVAAAVKQSQEQGIELPAAEPWREILRAQGPAAAPALTGLVAEKSFSEELRGLLLADLVAVTPADKLPELVALVGLGTPSLRAALRQAIARRAHASAGERAQLVQVVDAAIEAGEPARLPGLVLLRAAIGGSDDAPFTRRAAALAEDAAAEFAARVAALRVLVARRSDPAAQTVLARLAEQHLPADKRVELRSEILGSLALAGLEPGPAAAVVDRLQLTGADAPRVAVAAFSVATLPADGAWLDVSQRHAWPEVRAAALARVDGPCSAGVLRRLRDGTSTSGNTFEADAAVAREVIAALGRCGGPDAFAALQAVVVSAEQNVDRRAEAARQLVDRHGSAGADVVAAVLRSTDDLAVALRLVRALQRYADDEAAPSDDVRTALCAASKRQELATIAQRAVRGLFPDLDDPCAGN</sequence>
<evidence type="ECO:0000313" key="4">
    <source>
        <dbReference type="Proteomes" id="UP001139031"/>
    </source>
</evidence>
<evidence type="ECO:0008006" key="5">
    <source>
        <dbReference type="Google" id="ProtNLM"/>
    </source>
</evidence>